<dbReference type="PANTHER" id="PTHR34153:SF2">
    <property type="entry name" value="SI:CH211-262H13.3-RELATED"/>
    <property type="match status" value="1"/>
</dbReference>
<dbReference type="RefSeq" id="XP_066932760.1">
    <property type="nucleotide sequence ID" value="XM_067076659.1"/>
</dbReference>
<evidence type="ECO:0000256" key="1">
    <source>
        <dbReference type="SAM" id="MobiDB-lite"/>
    </source>
</evidence>
<dbReference type="AlphaFoldDB" id="A0A7M6DQ43"/>
<dbReference type="OrthoDB" id="5988523at2759"/>
<dbReference type="Proteomes" id="UP000594262">
    <property type="component" value="Unplaced"/>
</dbReference>
<name>A0A7M6DQ43_9CNID</name>
<feature type="compositionally biased region" description="Low complexity" evidence="1">
    <location>
        <begin position="215"/>
        <end position="247"/>
    </location>
</feature>
<accession>A0A7M6DQ43</accession>
<evidence type="ECO:0000313" key="2">
    <source>
        <dbReference type="EnsemblMetazoa" id="CLYHEMP021661.2"/>
    </source>
</evidence>
<reference evidence="2" key="1">
    <citation type="submission" date="2021-01" db="UniProtKB">
        <authorList>
            <consortium name="EnsemblMetazoa"/>
        </authorList>
    </citation>
    <scope>IDENTIFICATION</scope>
</reference>
<feature type="region of interest" description="Disordered" evidence="1">
    <location>
        <begin position="76"/>
        <end position="140"/>
    </location>
</feature>
<evidence type="ECO:0008006" key="4">
    <source>
        <dbReference type="Google" id="ProtNLM"/>
    </source>
</evidence>
<organism evidence="2 3">
    <name type="scientific">Clytia hemisphaerica</name>
    <dbReference type="NCBI Taxonomy" id="252671"/>
    <lineage>
        <taxon>Eukaryota</taxon>
        <taxon>Metazoa</taxon>
        <taxon>Cnidaria</taxon>
        <taxon>Hydrozoa</taxon>
        <taxon>Hydroidolina</taxon>
        <taxon>Leptothecata</taxon>
        <taxon>Obeliida</taxon>
        <taxon>Clytiidae</taxon>
        <taxon>Clytia</taxon>
    </lineage>
</organism>
<dbReference type="RefSeq" id="XP_066932761.1">
    <property type="nucleotide sequence ID" value="XM_067076660.1"/>
</dbReference>
<feature type="compositionally biased region" description="Low complexity" evidence="1">
    <location>
        <begin position="100"/>
        <end position="110"/>
    </location>
</feature>
<protein>
    <recommendedName>
        <fullName evidence="4">DUF4806 domain-containing protein</fullName>
    </recommendedName>
</protein>
<feature type="region of interest" description="Disordered" evidence="1">
    <location>
        <begin position="176"/>
        <end position="268"/>
    </location>
</feature>
<dbReference type="PANTHER" id="PTHR34153">
    <property type="entry name" value="SI:CH211-262H13.3-RELATED-RELATED"/>
    <property type="match status" value="1"/>
</dbReference>
<sequence length="445" mass="50703">MSHYSSVKLTENNVKKLITVPSKWVIGKCLYYPKDKFMERKLAKNLADPEESWREIPIEQEMLRFRTVGECDAVRSGTEYDTSDTEESSQKSSQKRKISEASFESSPSWSLPGATAGITPKSDKRALVTSSSEKKKRLTENLADATSRVLNEPLPLHSEISHKKSTLKRYKNFEDDMDEDDDFEMPDKPISPPPPNSHSSNRHSSYHSLNHHLPHQQSSNRHLSHQQSSSHHSPHQKSSNHQSPHQQLSNDHQSNHHSPVYHRKDSQQAAAAEIDMFVGKRLDDRLNAIEKSVADVNERQRKLLEQLVKIHELLKFRDRNDNVESTIPSIENQEDFESVESALESINTKSELIRNIRRFGGKDYTDMVNTTCDRIMTNQFQSGLNLLGHFGKQAFHETRLFSAITAAVKLAFPDPQVTDLKIRQAIGSHLKRAPFKKGGTGKQKK</sequence>
<keyword evidence="3" id="KW-1185">Reference proteome</keyword>
<evidence type="ECO:0000313" key="3">
    <source>
        <dbReference type="Proteomes" id="UP000594262"/>
    </source>
</evidence>
<feature type="compositionally biased region" description="Basic residues" evidence="1">
    <location>
        <begin position="200"/>
        <end position="214"/>
    </location>
</feature>
<dbReference type="EnsemblMetazoa" id="CLYHEMT021661.2">
    <property type="protein sequence ID" value="CLYHEMP021661.2"/>
    <property type="gene ID" value="CLYHEMG021661"/>
</dbReference>
<proteinExistence type="predicted"/>
<dbReference type="GeneID" id="136820475"/>